<comment type="pathway">
    <text evidence="4">Carbohydrate degradation; glycolysis; D-glyceraldehyde 3-phosphate and glycerone phosphate from D-glucose: step 2/4.</text>
</comment>
<dbReference type="UniPathway" id="UPA00109">
    <property type="reaction ID" value="UER00181"/>
</dbReference>
<dbReference type="PROSITE" id="PS51463">
    <property type="entry name" value="P_GLUCOSE_ISOMERASE_3"/>
    <property type="match status" value="1"/>
</dbReference>
<dbReference type="Gene3D" id="3.40.50.10490">
    <property type="entry name" value="Glucose-6-phosphate isomerase like protein, domain 1"/>
    <property type="match status" value="2"/>
</dbReference>
<evidence type="ECO:0000313" key="6">
    <source>
        <dbReference type="Proteomes" id="UP000004067"/>
    </source>
</evidence>
<accession>F5RKY3</accession>
<dbReference type="GO" id="GO:0048029">
    <property type="term" value="F:monosaccharide binding"/>
    <property type="evidence" value="ECO:0007669"/>
    <property type="project" value="TreeGrafter"/>
</dbReference>
<organism evidence="5 6">
    <name type="scientific">Centipeda periodontii DSM 2778</name>
    <dbReference type="NCBI Taxonomy" id="888060"/>
    <lineage>
        <taxon>Bacteria</taxon>
        <taxon>Bacillati</taxon>
        <taxon>Bacillota</taxon>
        <taxon>Negativicutes</taxon>
        <taxon>Selenomonadales</taxon>
        <taxon>Selenomonadaceae</taxon>
        <taxon>Centipeda</taxon>
    </lineage>
</organism>
<keyword evidence="1 4" id="KW-0312">Gluconeogenesis</keyword>
<dbReference type="AlphaFoldDB" id="F5RKY3"/>
<evidence type="ECO:0000256" key="2">
    <source>
        <dbReference type="ARBA" id="ARBA00023152"/>
    </source>
</evidence>
<dbReference type="PANTHER" id="PTHR11469:SF1">
    <property type="entry name" value="GLUCOSE-6-PHOSPHATE ISOMERASE"/>
    <property type="match status" value="1"/>
</dbReference>
<dbReference type="Proteomes" id="UP000004067">
    <property type="component" value="Unassembled WGS sequence"/>
</dbReference>
<dbReference type="EC" id="5.3.1.9" evidence="4"/>
<dbReference type="eggNOG" id="COG0166">
    <property type="taxonomic scope" value="Bacteria"/>
</dbReference>
<dbReference type="STRING" id="888060.HMPREF9081_0918"/>
<proteinExistence type="inferred from homology"/>
<comment type="caution">
    <text evidence="5">The sequence shown here is derived from an EMBL/GenBank/DDBJ whole genome shotgun (WGS) entry which is preliminary data.</text>
</comment>
<dbReference type="InterPro" id="IPR001672">
    <property type="entry name" value="G6P_Isomerase"/>
</dbReference>
<reference evidence="5 6" key="1">
    <citation type="submission" date="2011-04" db="EMBL/GenBank/DDBJ databases">
        <authorList>
            <person name="Muzny D."/>
            <person name="Qin X."/>
            <person name="Deng J."/>
            <person name="Jiang H."/>
            <person name="Liu Y."/>
            <person name="Qu J."/>
            <person name="Song X.-Z."/>
            <person name="Zhang L."/>
            <person name="Thornton R."/>
            <person name="Coyle M."/>
            <person name="Francisco L."/>
            <person name="Jackson L."/>
            <person name="Javaid M."/>
            <person name="Korchina V."/>
            <person name="Kovar C."/>
            <person name="Mata R."/>
            <person name="Mathew T."/>
            <person name="Ngo R."/>
            <person name="Nguyen L."/>
            <person name="Nguyen N."/>
            <person name="Okwuonu G."/>
            <person name="Ongeri F."/>
            <person name="Pham C."/>
            <person name="Simmons D."/>
            <person name="Wilczek-Boney K."/>
            <person name="Hale W."/>
            <person name="Jakkamsetti A."/>
            <person name="Pham P."/>
            <person name="Ruth R."/>
            <person name="San Lucas F."/>
            <person name="Warren J."/>
            <person name="Zhang J."/>
            <person name="Zhao Z."/>
            <person name="Zhou C."/>
            <person name="Zhu D."/>
            <person name="Lee S."/>
            <person name="Bess C."/>
            <person name="Blankenburg K."/>
            <person name="Forbes L."/>
            <person name="Fu Q."/>
            <person name="Gubbala S."/>
            <person name="Hirani K."/>
            <person name="Jayaseelan J.C."/>
            <person name="Lara F."/>
            <person name="Munidasa M."/>
            <person name="Palculict T."/>
            <person name="Patil S."/>
            <person name="Pu L.-L."/>
            <person name="Saada N."/>
            <person name="Tang L."/>
            <person name="Weissenberger G."/>
            <person name="Zhu Y."/>
            <person name="Hemphill L."/>
            <person name="Shang Y."/>
            <person name="Youmans B."/>
            <person name="Ayvaz T."/>
            <person name="Ross M."/>
            <person name="Santibanez J."/>
            <person name="Aqrawi P."/>
            <person name="Gross S."/>
            <person name="Joshi V."/>
            <person name="Fowler G."/>
            <person name="Nazareth L."/>
            <person name="Reid J."/>
            <person name="Worley K."/>
            <person name="Petrosino J."/>
            <person name="Highlander S."/>
            <person name="Gibbs R."/>
        </authorList>
    </citation>
    <scope>NUCLEOTIDE SEQUENCE [LARGE SCALE GENOMIC DNA]</scope>
    <source>
        <strain evidence="5 6">DSM 2778</strain>
    </source>
</reference>
<dbReference type="Pfam" id="PF00342">
    <property type="entry name" value="PGI"/>
    <property type="match status" value="1"/>
</dbReference>
<dbReference type="InterPro" id="IPR035482">
    <property type="entry name" value="SIS_PGI_2"/>
</dbReference>
<keyword evidence="2 4" id="KW-0324">Glycolysis</keyword>
<dbReference type="InterPro" id="IPR046348">
    <property type="entry name" value="SIS_dom_sf"/>
</dbReference>
<keyword evidence="3 4" id="KW-0413">Isomerase</keyword>
<dbReference type="GO" id="GO:0006094">
    <property type="term" value="P:gluconeogenesis"/>
    <property type="evidence" value="ECO:0007669"/>
    <property type="project" value="UniProtKB-KW"/>
</dbReference>
<evidence type="ECO:0000313" key="5">
    <source>
        <dbReference type="EMBL" id="EGK60808.1"/>
    </source>
</evidence>
<protein>
    <recommendedName>
        <fullName evidence="4">Glucose-6-phosphate isomerase</fullName>
        <ecNumber evidence="4">5.3.1.9</ecNumber>
    </recommendedName>
</protein>
<dbReference type="CDD" id="cd05016">
    <property type="entry name" value="SIS_PGI_2"/>
    <property type="match status" value="1"/>
</dbReference>
<evidence type="ECO:0000256" key="3">
    <source>
        <dbReference type="ARBA" id="ARBA00023235"/>
    </source>
</evidence>
<comment type="catalytic activity">
    <reaction evidence="4">
        <text>alpha-D-glucose 6-phosphate = beta-D-fructose 6-phosphate</text>
        <dbReference type="Rhea" id="RHEA:11816"/>
        <dbReference type="ChEBI" id="CHEBI:57634"/>
        <dbReference type="ChEBI" id="CHEBI:58225"/>
        <dbReference type="EC" id="5.3.1.9"/>
    </reaction>
</comment>
<dbReference type="SUPFAM" id="SSF53697">
    <property type="entry name" value="SIS domain"/>
    <property type="match status" value="1"/>
</dbReference>
<sequence>MPDNILVQERSFLMSLVLKSGFTFDYDNLYGEGKVTDADLAFYADDLKKAHEAMKVMHEKGFIRGHLSKDGEPEKVLFSQTPYIEEGHINSPSSIARLKEFGKYVQENTDVVISLGIGGSFLGNKVLFDVHCGELWNSLSNEQRAGYPRIYFSGNNIDPRRTGDIINHLKDVAQIKKTHGGQPLRIMLLVISKSGGTLDTMSNFMVMYDEFKKADNVEVEVVAVTDPNEAKPTLLKKLAMDMGWKQFAVPDGVGGRFTVFTEVGLTLAACIGFDIESFLAGARDMDQACQNDDIWQNPAMLNAALKFAASEKHGRDIEVMMPYGDYLKSVSEWYIQLLAESLGKQFNKEGKEVCYGRTPVVAVGTTDMHAQTQQHQEGKLNKVVQFIRIDKWADDLVIPNVFPEVKKLADIAGVTMGAALEVARQSNADALASNKRYSAVFALPELTPYHLGELLYLLAMSVAYEGELADVDAFDQPGVEAYKRIMGPKLQALKG</sequence>
<gene>
    <name evidence="5" type="primary">pgi</name>
    <name evidence="5" type="ORF">HMPREF9081_0918</name>
</gene>
<dbReference type="HOGENOM" id="CLU_037303_1_0_9"/>
<name>F5RKY3_9FIRM</name>
<dbReference type="GO" id="GO:0004347">
    <property type="term" value="F:glucose-6-phosphate isomerase activity"/>
    <property type="evidence" value="ECO:0007669"/>
    <property type="project" value="UniProtKB-EC"/>
</dbReference>
<evidence type="ECO:0000256" key="1">
    <source>
        <dbReference type="ARBA" id="ARBA00022432"/>
    </source>
</evidence>
<dbReference type="EMBL" id="AFHQ01000027">
    <property type="protein sequence ID" value="EGK60808.1"/>
    <property type="molecule type" value="Genomic_DNA"/>
</dbReference>
<dbReference type="GO" id="GO:0097367">
    <property type="term" value="F:carbohydrate derivative binding"/>
    <property type="evidence" value="ECO:0007669"/>
    <property type="project" value="InterPro"/>
</dbReference>
<comment type="similarity">
    <text evidence="4">Belongs to the GPI family.</text>
</comment>
<dbReference type="PRINTS" id="PR00662">
    <property type="entry name" value="G6PISOMERASE"/>
</dbReference>
<dbReference type="PANTHER" id="PTHR11469">
    <property type="entry name" value="GLUCOSE-6-PHOSPHATE ISOMERASE"/>
    <property type="match status" value="1"/>
</dbReference>
<dbReference type="GO" id="GO:0005829">
    <property type="term" value="C:cytosol"/>
    <property type="evidence" value="ECO:0007669"/>
    <property type="project" value="TreeGrafter"/>
</dbReference>
<evidence type="ECO:0000256" key="4">
    <source>
        <dbReference type="RuleBase" id="RU000612"/>
    </source>
</evidence>
<keyword evidence="6" id="KW-1185">Reference proteome</keyword>
<dbReference type="GO" id="GO:0006096">
    <property type="term" value="P:glycolytic process"/>
    <property type="evidence" value="ECO:0007669"/>
    <property type="project" value="UniProtKB-UniPathway"/>
</dbReference>
<dbReference type="GO" id="GO:0051156">
    <property type="term" value="P:glucose 6-phosphate metabolic process"/>
    <property type="evidence" value="ECO:0007669"/>
    <property type="project" value="TreeGrafter"/>
</dbReference>